<keyword evidence="4" id="KW-1003">Cell membrane</keyword>
<dbReference type="PANTHER" id="PTHR44936">
    <property type="entry name" value="SENSOR PROTEIN CREC"/>
    <property type="match status" value="1"/>
</dbReference>
<evidence type="ECO:0000259" key="17">
    <source>
        <dbReference type="PROSITE" id="PS50109"/>
    </source>
</evidence>
<evidence type="ECO:0000256" key="10">
    <source>
        <dbReference type="ARBA" id="ARBA00022840"/>
    </source>
</evidence>
<dbReference type="InterPro" id="IPR035965">
    <property type="entry name" value="PAS-like_dom_sf"/>
</dbReference>
<dbReference type="PROSITE" id="PS50109">
    <property type="entry name" value="HIS_KIN"/>
    <property type="match status" value="1"/>
</dbReference>
<dbReference type="GO" id="GO:0006355">
    <property type="term" value="P:regulation of DNA-templated transcription"/>
    <property type="evidence" value="ECO:0007669"/>
    <property type="project" value="InterPro"/>
</dbReference>
<accession>A0A936F3D4</accession>
<dbReference type="InterPro" id="IPR033463">
    <property type="entry name" value="sCache_3"/>
</dbReference>
<dbReference type="GO" id="GO:0000155">
    <property type="term" value="F:phosphorelay sensor kinase activity"/>
    <property type="evidence" value="ECO:0007669"/>
    <property type="project" value="InterPro"/>
</dbReference>
<dbReference type="InterPro" id="IPR013767">
    <property type="entry name" value="PAS_fold"/>
</dbReference>
<dbReference type="NCBIfam" id="NF008298">
    <property type="entry name" value="PRK11086.1"/>
    <property type="match status" value="1"/>
</dbReference>
<evidence type="ECO:0000256" key="1">
    <source>
        <dbReference type="ARBA" id="ARBA00000085"/>
    </source>
</evidence>
<keyword evidence="7 16" id="KW-0812">Transmembrane</keyword>
<keyword evidence="10" id="KW-0067">ATP-binding</keyword>
<keyword evidence="5" id="KW-0597">Phosphoprotein</keyword>
<dbReference type="GO" id="GO:0005886">
    <property type="term" value="C:plasma membrane"/>
    <property type="evidence" value="ECO:0007669"/>
    <property type="project" value="UniProtKB-SubCell"/>
</dbReference>
<keyword evidence="8" id="KW-0547">Nucleotide-binding</keyword>
<dbReference type="Pfam" id="PF14689">
    <property type="entry name" value="SPOB_a"/>
    <property type="match status" value="1"/>
</dbReference>
<dbReference type="Pfam" id="PF02518">
    <property type="entry name" value="HATPase_c"/>
    <property type="match status" value="1"/>
</dbReference>
<dbReference type="InterPro" id="IPR003594">
    <property type="entry name" value="HATPase_dom"/>
</dbReference>
<sequence length="533" mass="57812">MPRVRPILQLRTRITLLVSLILGLALLLTGAMVHWRLERQTRESLGEKVALLSRIVAGMDVAREGLIGSRPQAQVQELAERIRLESGVDYVVVMDMNGLRLSHPNRSLIGARFAGGDDADVYRGRSYLSVAKGTLGVSVRAFTPVRNGDRQVGAVAVGLLQSGVDRAVVSVHKRIALGGLIGFAAGIVGAMYLADKIKRILLGMEPQEIATVLQQRNAMLHSVREGILSVDRDLVVTIANEEALRLFARAGSQGELVGRNVEEVLPSSRLRTVVETGQAEYDQEGDILGLPILTNRVPVMVDGRIAGALATFRDKTEVNRLAEQLTGVRFYADALRAQTHEFMNKLHVILGLVRLEEYERLKTFITGVAGRLDDEVGFVVQRIKDPMVAGFLLARLSSAREQNILMQLDQEASLPPCPDDATAHDLVTVLGNLLENAVEAIGDGTRREIEVSIRPEGTCVHLSVMDTGPGLPEAVLARAFTLGFSTKGEHRGFGLWQAVRTTEARGGRLEGGNREGGGAIFTATLRLFPAEGA</sequence>
<dbReference type="Pfam" id="PF00989">
    <property type="entry name" value="PAS"/>
    <property type="match status" value="1"/>
</dbReference>
<evidence type="ECO:0000256" key="3">
    <source>
        <dbReference type="ARBA" id="ARBA00012438"/>
    </source>
</evidence>
<dbReference type="InterPro" id="IPR016120">
    <property type="entry name" value="Sig_transdc_His_kin_SpoOB"/>
</dbReference>
<dbReference type="SUPFAM" id="SSF55785">
    <property type="entry name" value="PYP-like sensor domain (PAS domain)"/>
    <property type="match status" value="1"/>
</dbReference>
<comment type="catalytic activity">
    <reaction evidence="1">
        <text>ATP + protein L-histidine = ADP + protein N-phospho-L-histidine.</text>
        <dbReference type="EC" id="2.7.13.3"/>
    </reaction>
</comment>
<feature type="domain" description="Histidine kinase" evidence="17">
    <location>
        <begin position="337"/>
        <end position="529"/>
    </location>
</feature>
<organism evidence="18 19">
    <name type="scientific">Candidatus Geothrix odensensis</name>
    <dbReference type="NCBI Taxonomy" id="2954440"/>
    <lineage>
        <taxon>Bacteria</taxon>
        <taxon>Pseudomonadati</taxon>
        <taxon>Acidobacteriota</taxon>
        <taxon>Holophagae</taxon>
        <taxon>Holophagales</taxon>
        <taxon>Holophagaceae</taxon>
        <taxon>Geothrix</taxon>
    </lineage>
</organism>
<feature type="transmembrane region" description="Helical" evidence="16">
    <location>
        <begin position="175"/>
        <end position="194"/>
    </location>
</feature>
<dbReference type="Proteomes" id="UP000709959">
    <property type="component" value="Unassembled WGS sequence"/>
</dbReference>
<evidence type="ECO:0000256" key="11">
    <source>
        <dbReference type="ARBA" id="ARBA00022989"/>
    </source>
</evidence>
<evidence type="ECO:0000256" key="13">
    <source>
        <dbReference type="ARBA" id="ARBA00023136"/>
    </source>
</evidence>
<dbReference type="FunFam" id="1.10.287.130:FF:000011">
    <property type="entry name" value="Sensor histidine kinase DcuS"/>
    <property type="match status" value="1"/>
</dbReference>
<dbReference type="SUPFAM" id="SSF55890">
    <property type="entry name" value="Sporulation response regulatory protein Spo0B"/>
    <property type="match status" value="1"/>
</dbReference>
<keyword evidence="12" id="KW-0902">Two-component regulatory system</keyword>
<evidence type="ECO:0000313" key="18">
    <source>
        <dbReference type="EMBL" id="MBK8572920.1"/>
    </source>
</evidence>
<dbReference type="GO" id="GO:0005524">
    <property type="term" value="F:ATP binding"/>
    <property type="evidence" value="ECO:0007669"/>
    <property type="project" value="UniProtKB-KW"/>
</dbReference>
<proteinExistence type="predicted"/>
<dbReference type="SMART" id="SM00091">
    <property type="entry name" value="PAS"/>
    <property type="match status" value="1"/>
</dbReference>
<reference evidence="18 19" key="1">
    <citation type="submission" date="2020-10" db="EMBL/GenBank/DDBJ databases">
        <title>Connecting structure to function with the recovery of over 1000 high-quality activated sludge metagenome-assembled genomes encoding full-length rRNA genes using long-read sequencing.</title>
        <authorList>
            <person name="Singleton C.M."/>
            <person name="Petriglieri F."/>
            <person name="Kristensen J.M."/>
            <person name="Kirkegaard R.H."/>
            <person name="Michaelsen T.Y."/>
            <person name="Andersen M.H."/>
            <person name="Karst S.M."/>
            <person name="Dueholm M.S."/>
            <person name="Nielsen P.H."/>
            <person name="Albertsen M."/>
        </authorList>
    </citation>
    <scope>NUCLEOTIDE SEQUENCE [LARGE SCALE GENOMIC DNA]</scope>
    <source>
        <strain evidence="18">OdNE_18-Q3-R46-58_MAXAC.008</strain>
    </source>
</reference>
<evidence type="ECO:0000256" key="4">
    <source>
        <dbReference type="ARBA" id="ARBA00022475"/>
    </source>
</evidence>
<evidence type="ECO:0000256" key="7">
    <source>
        <dbReference type="ARBA" id="ARBA00022692"/>
    </source>
</evidence>
<keyword evidence="9 18" id="KW-0418">Kinase</keyword>
<evidence type="ECO:0000256" key="8">
    <source>
        <dbReference type="ARBA" id="ARBA00022741"/>
    </source>
</evidence>
<dbReference type="CDD" id="cd00130">
    <property type="entry name" value="PAS"/>
    <property type="match status" value="1"/>
</dbReference>
<dbReference type="PANTHER" id="PTHR44936:SF9">
    <property type="entry name" value="SENSOR PROTEIN CREC"/>
    <property type="match status" value="1"/>
</dbReference>
<dbReference type="Gene3D" id="3.30.450.20">
    <property type="entry name" value="PAS domain"/>
    <property type="match status" value="2"/>
</dbReference>
<dbReference type="InterPro" id="IPR029151">
    <property type="entry name" value="Sensor-like_sf"/>
</dbReference>
<gene>
    <name evidence="18" type="primary">dcuS</name>
    <name evidence="18" type="ORF">IPN91_09795</name>
</gene>
<dbReference type="AlphaFoldDB" id="A0A936F3D4"/>
<evidence type="ECO:0000256" key="9">
    <source>
        <dbReference type="ARBA" id="ARBA00022777"/>
    </source>
</evidence>
<evidence type="ECO:0000256" key="5">
    <source>
        <dbReference type="ARBA" id="ARBA00022553"/>
    </source>
</evidence>
<dbReference type="InterPro" id="IPR050980">
    <property type="entry name" value="2C_sensor_his_kinase"/>
</dbReference>
<protein>
    <recommendedName>
        <fullName evidence="15">Sensor histidine kinase DcuS</fullName>
        <ecNumber evidence="3">2.7.13.3</ecNumber>
    </recommendedName>
</protein>
<dbReference type="InterPro" id="IPR005467">
    <property type="entry name" value="His_kinase_dom"/>
</dbReference>
<dbReference type="SUPFAM" id="SSF103190">
    <property type="entry name" value="Sensory domain-like"/>
    <property type="match status" value="1"/>
</dbReference>
<dbReference type="FunFam" id="3.30.450.20:FF:000018">
    <property type="entry name" value="Sensor histidine kinase DcuS"/>
    <property type="match status" value="1"/>
</dbReference>
<dbReference type="Gene3D" id="3.30.565.10">
    <property type="entry name" value="Histidine kinase-like ATPase, C-terminal domain"/>
    <property type="match status" value="1"/>
</dbReference>
<keyword evidence="11 16" id="KW-1133">Transmembrane helix</keyword>
<evidence type="ECO:0000256" key="16">
    <source>
        <dbReference type="SAM" id="Phobius"/>
    </source>
</evidence>
<dbReference type="SUPFAM" id="SSF55874">
    <property type="entry name" value="ATPase domain of HSP90 chaperone/DNA topoisomerase II/histidine kinase"/>
    <property type="match status" value="1"/>
</dbReference>
<dbReference type="InterPro" id="IPR036890">
    <property type="entry name" value="HATPase_C_sf"/>
</dbReference>
<comment type="subcellular location">
    <subcellularLocation>
        <location evidence="2">Cell membrane</location>
        <topology evidence="2">Multi-pass membrane protein</topology>
    </subcellularLocation>
</comment>
<evidence type="ECO:0000256" key="12">
    <source>
        <dbReference type="ARBA" id="ARBA00023012"/>
    </source>
</evidence>
<evidence type="ECO:0000313" key="19">
    <source>
        <dbReference type="Proteomes" id="UP000709959"/>
    </source>
</evidence>
<evidence type="ECO:0000256" key="14">
    <source>
        <dbReference type="ARBA" id="ARBA00054880"/>
    </source>
</evidence>
<dbReference type="SMART" id="SM00387">
    <property type="entry name" value="HATPase_c"/>
    <property type="match status" value="1"/>
</dbReference>
<evidence type="ECO:0000256" key="2">
    <source>
        <dbReference type="ARBA" id="ARBA00004651"/>
    </source>
</evidence>
<keyword evidence="6 18" id="KW-0808">Transferase</keyword>
<dbReference type="EMBL" id="JADKCH010000010">
    <property type="protein sequence ID" value="MBK8572920.1"/>
    <property type="molecule type" value="Genomic_DNA"/>
</dbReference>
<evidence type="ECO:0000256" key="15">
    <source>
        <dbReference type="ARBA" id="ARBA00067636"/>
    </source>
</evidence>
<name>A0A936F3D4_9BACT</name>
<dbReference type="Pfam" id="PF17203">
    <property type="entry name" value="sCache_3_2"/>
    <property type="match status" value="1"/>
</dbReference>
<dbReference type="EC" id="2.7.13.3" evidence="3"/>
<dbReference type="InterPro" id="IPR039506">
    <property type="entry name" value="SPOB_a"/>
</dbReference>
<keyword evidence="13 16" id="KW-0472">Membrane</keyword>
<comment type="caution">
    <text evidence="18">The sequence shown here is derived from an EMBL/GenBank/DDBJ whole genome shotgun (WGS) entry which is preliminary data.</text>
</comment>
<dbReference type="InterPro" id="IPR000014">
    <property type="entry name" value="PAS"/>
</dbReference>
<dbReference type="Gene3D" id="1.10.287.130">
    <property type="match status" value="1"/>
</dbReference>
<evidence type="ECO:0000256" key="6">
    <source>
        <dbReference type="ARBA" id="ARBA00022679"/>
    </source>
</evidence>
<comment type="function">
    <text evidence="14">Member of the two-component regulatory system DcuR/DcuS. Involved in the C4-dicarboxylate-stimulated regulation of the genes encoding the anaerobic fumarate respiratory system (frdABCD; nuoAN; dcuB; sdhCDAB; etc.). Weakly regulates the aerobic C4-dicarboxylate transporter dctA. Activates DcuR by phosphorylation.</text>
</comment>